<dbReference type="SUPFAM" id="SSF50249">
    <property type="entry name" value="Nucleic acid-binding proteins"/>
    <property type="match status" value="1"/>
</dbReference>
<dbReference type="Gene3D" id="1.25.40.10">
    <property type="entry name" value="Tetratricopeptide repeat domain"/>
    <property type="match status" value="1"/>
</dbReference>
<feature type="compositionally biased region" description="Polar residues" evidence="5">
    <location>
        <begin position="1822"/>
        <end position="1831"/>
    </location>
</feature>
<feature type="compositionally biased region" description="Acidic residues" evidence="5">
    <location>
        <begin position="416"/>
        <end position="429"/>
    </location>
</feature>
<protein>
    <recommendedName>
        <fullName evidence="6">RING-type domain-containing protein</fullName>
    </recommendedName>
</protein>
<feature type="compositionally biased region" description="Polar residues" evidence="5">
    <location>
        <begin position="353"/>
        <end position="364"/>
    </location>
</feature>
<feature type="compositionally biased region" description="Basic and acidic residues" evidence="5">
    <location>
        <begin position="916"/>
        <end position="943"/>
    </location>
</feature>
<dbReference type="GO" id="GO:0005737">
    <property type="term" value="C:cytoplasm"/>
    <property type="evidence" value="ECO:0007669"/>
    <property type="project" value="UniProtKB-ARBA"/>
</dbReference>
<dbReference type="Pfam" id="PF19179">
    <property type="entry name" value="TTC3_DZIP3_dom"/>
    <property type="match status" value="1"/>
</dbReference>
<evidence type="ECO:0000256" key="3">
    <source>
        <dbReference type="PROSITE-ProRule" id="PRU00175"/>
    </source>
</evidence>
<feature type="region of interest" description="Disordered" evidence="5">
    <location>
        <begin position="1718"/>
        <end position="1831"/>
    </location>
</feature>
<organism evidence="7 8">
    <name type="scientific">Oedothorax gibbosus</name>
    <dbReference type="NCBI Taxonomy" id="931172"/>
    <lineage>
        <taxon>Eukaryota</taxon>
        <taxon>Metazoa</taxon>
        <taxon>Ecdysozoa</taxon>
        <taxon>Arthropoda</taxon>
        <taxon>Chelicerata</taxon>
        <taxon>Arachnida</taxon>
        <taxon>Araneae</taxon>
        <taxon>Araneomorphae</taxon>
        <taxon>Entelegynae</taxon>
        <taxon>Araneoidea</taxon>
        <taxon>Linyphiidae</taxon>
        <taxon>Erigoninae</taxon>
        <taxon>Oedothorax</taxon>
    </lineage>
</organism>
<reference evidence="7 8" key="1">
    <citation type="journal article" date="2022" name="Nat. Ecol. Evol.">
        <title>A masculinizing supergene underlies an exaggerated male reproductive morph in a spider.</title>
        <authorList>
            <person name="Hendrickx F."/>
            <person name="De Corte Z."/>
            <person name="Sonet G."/>
            <person name="Van Belleghem S.M."/>
            <person name="Kostlbacher S."/>
            <person name="Vangestel C."/>
        </authorList>
    </citation>
    <scope>NUCLEOTIDE SEQUENCE [LARGE SCALE GENOMIC DNA]</scope>
    <source>
        <strain evidence="7">W744_W776</strain>
    </source>
</reference>
<dbReference type="InterPro" id="IPR001841">
    <property type="entry name" value="Znf_RING"/>
</dbReference>
<evidence type="ECO:0000256" key="2">
    <source>
        <dbReference type="ARBA" id="ARBA00022833"/>
    </source>
</evidence>
<dbReference type="EMBL" id="JAFNEN010000282">
    <property type="protein sequence ID" value="KAG8186969.1"/>
    <property type="molecule type" value="Genomic_DNA"/>
</dbReference>
<dbReference type="InterPro" id="IPR011990">
    <property type="entry name" value="TPR-like_helical_dom_sf"/>
</dbReference>
<dbReference type="SUPFAM" id="SSF48452">
    <property type="entry name" value="TPR-like"/>
    <property type="match status" value="1"/>
</dbReference>
<accession>A0AAV6UT67</accession>
<gene>
    <name evidence="7" type="ORF">JTE90_005743</name>
</gene>
<dbReference type="PROSITE" id="PS50089">
    <property type="entry name" value="ZF_RING_2"/>
    <property type="match status" value="1"/>
</dbReference>
<feature type="coiled-coil region" evidence="4">
    <location>
        <begin position="1410"/>
        <end position="1518"/>
    </location>
</feature>
<dbReference type="Gene3D" id="2.40.50.140">
    <property type="entry name" value="Nucleic acid-binding proteins"/>
    <property type="match status" value="1"/>
</dbReference>
<feature type="compositionally biased region" description="Polar residues" evidence="5">
    <location>
        <begin position="1720"/>
        <end position="1748"/>
    </location>
</feature>
<evidence type="ECO:0000313" key="7">
    <source>
        <dbReference type="EMBL" id="KAG8186969.1"/>
    </source>
</evidence>
<dbReference type="Proteomes" id="UP000827092">
    <property type="component" value="Unassembled WGS sequence"/>
</dbReference>
<dbReference type="InterPro" id="IPR012340">
    <property type="entry name" value="NA-bd_OB-fold"/>
</dbReference>
<feature type="region of interest" description="Disordered" evidence="5">
    <location>
        <begin position="878"/>
        <end position="953"/>
    </location>
</feature>
<dbReference type="GO" id="GO:0008270">
    <property type="term" value="F:zinc ion binding"/>
    <property type="evidence" value="ECO:0007669"/>
    <property type="project" value="UniProtKB-KW"/>
</dbReference>
<dbReference type="Pfam" id="PF24905">
    <property type="entry name" value="TTC3_9th"/>
    <property type="match status" value="1"/>
</dbReference>
<feature type="compositionally biased region" description="Acidic residues" evidence="5">
    <location>
        <begin position="390"/>
        <end position="406"/>
    </location>
</feature>
<dbReference type="Pfam" id="PF04057">
    <property type="entry name" value="Rep-A_N"/>
    <property type="match status" value="1"/>
</dbReference>
<dbReference type="SMART" id="SM00184">
    <property type="entry name" value="RING"/>
    <property type="match status" value="1"/>
</dbReference>
<evidence type="ECO:0000259" key="6">
    <source>
        <dbReference type="PROSITE" id="PS50089"/>
    </source>
</evidence>
<feature type="compositionally biased region" description="Polar residues" evidence="5">
    <location>
        <begin position="447"/>
        <end position="457"/>
    </location>
</feature>
<dbReference type="Pfam" id="PF13639">
    <property type="entry name" value="zf-RING_2"/>
    <property type="match status" value="1"/>
</dbReference>
<dbReference type="PANTHER" id="PTHR17550">
    <property type="entry name" value="E3 UBIQUITIN-PROTEIN LIGASE TTC3"/>
    <property type="match status" value="1"/>
</dbReference>
<keyword evidence="2" id="KW-0862">Zinc</keyword>
<evidence type="ECO:0000256" key="5">
    <source>
        <dbReference type="SAM" id="MobiDB-lite"/>
    </source>
</evidence>
<dbReference type="InterPro" id="IPR013083">
    <property type="entry name" value="Znf_RING/FYVE/PHD"/>
</dbReference>
<comment type="caution">
    <text evidence="7">The sequence shown here is derived from an EMBL/GenBank/DDBJ whole genome shotgun (WGS) entry which is preliminary data.</text>
</comment>
<keyword evidence="8" id="KW-1185">Reference proteome</keyword>
<dbReference type="Gene3D" id="3.30.40.10">
    <property type="entry name" value="Zinc/RING finger domain, C3HC4 (zinc finger)"/>
    <property type="match status" value="1"/>
</dbReference>
<dbReference type="GO" id="GO:0005634">
    <property type="term" value="C:nucleus"/>
    <property type="evidence" value="ECO:0007669"/>
    <property type="project" value="InterPro"/>
</dbReference>
<dbReference type="InterPro" id="IPR056871">
    <property type="entry name" value="WH_TTC3"/>
</dbReference>
<keyword evidence="4" id="KW-0175">Coiled coil</keyword>
<feature type="region of interest" description="Disordered" evidence="5">
    <location>
        <begin position="353"/>
        <end position="457"/>
    </location>
</feature>
<dbReference type="GO" id="GO:0003677">
    <property type="term" value="F:DNA binding"/>
    <property type="evidence" value="ECO:0007669"/>
    <property type="project" value="InterPro"/>
</dbReference>
<name>A0AAV6UT67_9ARAC</name>
<dbReference type="PANTHER" id="PTHR17550:SF7">
    <property type="entry name" value="RNA-BINDING PROTEIN 44"/>
    <property type="match status" value="1"/>
</dbReference>
<evidence type="ECO:0000313" key="8">
    <source>
        <dbReference type="Proteomes" id="UP000827092"/>
    </source>
</evidence>
<dbReference type="InterPro" id="IPR007199">
    <property type="entry name" value="Rep_factor-A_N"/>
</dbReference>
<keyword evidence="1 3" id="KW-0479">Metal-binding</keyword>
<feature type="coiled-coil region" evidence="4">
    <location>
        <begin position="1336"/>
        <end position="1373"/>
    </location>
</feature>
<dbReference type="GO" id="GO:0006260">
    <property type="term" value="P:DNA replication"/>
    <property type="evidence" value="ECO:0007669"/>
    <property type="project" value="InterPro"/>
</dbReference>
<evidence type="ECO:0000256" key="4">
    <source>
        <dbReference type="SAM" id="Coils"/>
    </source>
</evidence>
<keyword evidence="1 3" id="KW-0863">Zinc-finger</keyword>
<evidence type="ECO:0000256" key="1">
    <source>
        <dbReference type="ARBA" id="ARBA00022771"/>
    </source>
</evidence>
<sequence length="2053" mass="229205">MLIGKATIEHFEECLKKGFCKEHKKELVGFDFENHEAQRKAILFLRLQVFSPLLFHKPFTFEKMRVLFQDHSFYGKSDNPESDPEFLGNIIYLDAIIVYTICHFSKICCPGILFKQRIDLSAHCTDKHLLDILQKKDIDISEISYLVPLFKENFEGKREHLYKLGYVATMLLVRNVSSRIELKSALEKLDNELNNIPSECGKWLDIGRSQMNNIKQSKKNNIKQSSEQSKRQYEEAIEAYTCGLKYSSCALNLLRDRADMYFQVGKLKEAALDSYRVLMIQPISKEVEPLCELSRASYCLSVAVHGLGLFDETLSLLEYALRVCGQNQKMRSCLLAMKNMTVEILNRMAKNTATMNGTVSNGQRETGKTTSNGGGSKAAEEKKDIPELIEASDSDLSESDEEDVPDLMEASNSEDSSSDSDDSAVDLDDNNTVAEKIDDVPKPSGETCRQPQVSRQTGNLKTWPALSNGAIHRIRNGEDVQQPVLQILSCRKMFPDNDFHRLLISDGVTCDPFALLGSELNHRVIKKKLPKFTIVRVEKYSVEKGVGGNRGLITLLNATVLVSGNEVNEKLGNPTNDSVNAIAPNNNSAVANTDNSAESIPIVTLDLDSLPIADTDGETKSIKIKRLLAEASRNLLTGNPSALQHYREALDEIKAFPEEHEYSENDIACIKYAYGTAYYKSGGYDDLLKAISTFKGIAEDRFFPFPAGFYGLALANRKLNRFKEALFNLEIVDAILQHNFSSKEYTWPESSTIIEETVTKNLKTLVADLRGECENPPNPEATCRFRDCALQTAIYYSDPDFKGFFVIQCSSHCTLQYHPNCWKLLKTEYHFSDKEFLDKNCLTPDCEGFIAKIQNIGKDGDINKAFKSAEFKKSAKKKTRVEKKLEMKEEKRRKRKDSSSKSEATSENTNDSEQSEATKDNVHLLECHSNKVDAKTEIKDRNDGPSSSKETPIYPDTFTIIKKGKILDENVNKVSSKKEHKKTRNTMSIDEFLDNHDTTYSSANDYQQRINSLQQIKENAVNKQTSNNVLKPTAPAFEPKDIRTINFAQSQASLGREDFPQMPNSVPTTETSHDTNAIATAENTSPAFNPTKLLPNEFSVECAKKNIYAYLKNILYKHGPLKEDDPILVRELQGFPVEANALIADCGGLGKFLQLSVDFAFVGDEYVCTVDQIAKAYDKKNSADIPLIPKDFSPMDGYPSYSNLEEFRGYNDSYLNPDAQEYSPGTLAKNPPHLISAISKLRQPLTVADDSTKPTEDSFCKVSEVPLDSLNCSSSLRGEAPKLPTKLQLAHKCADAVRGYFSADASDYRSFIQKFIQPYAIVEVSKKSNVLVQTDNNENENLLKSARKNDEELQRLKEVVNCLTEQNVSLKEHNDMLGEQCTLALDSVTKCKKEFTVEMLSLKKVLDDANLALEEQAKVSKSKESKLEKEIKVLNETLKKNKDEESSQKAEMSSLQATNKNLTSSLTQAEDRISLLLNEKHILKTTLDLQINKLKENVQNLETDKMKALKRAEFAELKLLEVQKISYLKIVDGKAADAVKRMKELEDGIAMHKKNLNPVYATNFFALLKQIQVYITKLAAIRTEFTNKIDEQVNSIKSGVPLEALKQLEMAELPEIPSWTSLQSMQNGTIPSAQAQFLNLNPMQIIQSALGQMPASAGYFNTPINLPPQMPIGTPRQPTFPFQNNPNQGAIPKTTTVPLPKKLPPGLADIQPEPAMAPETVSQTMPKQQQATNVPQALPKQQQATNVPQAMPKQPQATNVPHAMPKQHQATNVPQATSKQQQASNVPQTTPKKQQPVVPQTMVKEETVALPKASGSGMKSHGGSTLSLASGVSKSSIDLKKSCDSLELDYNVKKTKSKAVKQPEPGAAASSTSSKSNKKSYEKLMARLRVTYPEATQAQITAMVKDFRSEKSSLSGLTIDMIITEIIAMVEAKKKEENRKAAALVMKMQKIPNKPLVNKKLGASEDTAKEAEMNAKRGACAWGVSGDSSKQWHGKEVDEPCTICFEEMTPKTEYKVDCGHTFHRTCIQEWINKKSDCPICRVHLLLPEDYPAL</sequence>
<dbReference type="InterPro" id="IPR043866">
    <property type="entry name" value="TTC3/DZIP3_dom"/>
</dbReference>
<dbReference type="Pfam" id="PF24812">
    <property type="entry name" value="WHD_TTC3"/>
    <property type="match status" value="1"/>
</dbReference>
<proteinExistence type="predicted"/>
<feature type="domain" description="RING-type" evidence="6">
    <location>
        <begin position="2001"/>
        <end position="2041"/>
    </location>
</feature>
<feature type="region of interest" description="Disordered" evidence="5">
    <location>
        <begin position="1856"/>
        <end position="1880"/>
    </location>
</feature>
<feature type="compositionally biased region" description="Polar residues" evidence="5">
    <location>
        <begin position="1768"/>
        <end position="1793"/>
    </location>
</feature>
<dbReference type="SUPFAM" id="SSF57850">
    <property type="entry name" value="RING/U-box"/>
    <property type="match status" value="1"/>
</dbReference>
<dbReference type="InterPro" id="IPR056870">
    <property type="entry name" value="TTC3/DZIP3/RBM44-like_helical"/>
</dbReference>